<sequence>MYGSKAACFSAGVSVSAGLQLASLPASVATSHVLPGTSPARPRSSPVPSASSLSISSRHYSTCQLSLQRLCLVFPARPPLDQSSLPFSPLSSARGPTCRRSGIRTSRRNRTPLSLSAGDQFCANGTGSRVCRVLNADAGPVEENELPAEVHRWSEKAAQHLDEPKLEGEESNKATAGNEQQEQSDGKSNGTVQNEQQQNKGKQLKNRIMFGVGIGAGFLGIVLAGGWVFTLAFSCAIWVATGEYFELVRSKGNTASGMTPPPQVAAKFCALICSAMPIMTLYYGGRMGAVVTTAAFALATVLLLQRGPRFSQLTSAIFGLFYCGYLPSFWIKLRCGLAIPAINTRIAQGWPILLGGQAHWTVGLVATIISCSAIATADTFSFVGGKAFGKTPLIAVSPKKTLEGAAVGLSATIAVTILLSKLFQWPSSILSSAVFAVLVFMSSLFGDLTESMMKRDAGVKDSGQLIPGHGAYLFSGDEQTYGREAFTSQQGGLRCYRSDLANLSQKATLVLLVACV</sequence>
<evidence type="ECO:0000256" key="10">
    <source>
        <dbReference type="SAM" id="Phobius"/>
    </source>
</evidence>
<dbReference type="GO" id="GO:0004605">
    <property type="term" value="F:phosphatidate cytidylyltransferase activity"/>
    <property type="evidence" value="ECO:0007669"/>
    <property type="project" value="UniProtKB-EC"/>
</dbReference>
<dbReference type="EMBL" id="LVLJ01000930">
    <property type="protein sequence ID" value="OAE31967.1"/>
    <property type="molecule type" value="Genomic_DNA"/>
</dbReference>
<feature type="transmembrane region" description="Helical" evidence="10">
    <location>
        <begin position="316"/>
        <end position="342"/>
    </location>
</feature>
<gene>
    <name evidence="11" type="ORF">AXG93_4421s1180</name>
</gene>
<feature type="region of interest" description="Disordered" evidence="9">
    <location>
        <begin position="32"/>
        <end position="51"/>
    </location>
</feature>
<evidence type="ECO:0000313" key="11">
    <source>
        <dbReference type="EMBL" id="OAE31967.1"/>
    </source>
</evidence>
<protein>
    <recommendedName>
        <fullName evidence="4">phosphatidate cytidylyltransferase</fullName>
        <ecNumber evidence="4">2.7.7.41</ecNumber>
    </recommendedName>
</protein>
<organism evidence="11 12">
    <name type="scientific">Marchantia polymorpha subsp. ruderalis</name>
    <dbReference type="NCBI Taxonomy" id="1480154"/>
    <lineage>
        <taxon>Eukaryota</taxon>
        <taxon>Viridiplantae</taxon>
        <taxon>Streptophyta</taxon>
        <taxon>Embryophyta</taxon>
        <taxon>Marchantiophyta</taxon>
        <taxon>Marchantiopsida</taxon>
        <taxon>Marchantiidae</taxon>
        <taxon>Marchantiales</taxon>
        <taxon>Marchantiaceae</taxon>
        <taxon>Marchantia</taxon>
    </lineage>
</organism>
<evidence type="ECO:0000256" key="1">
    <source>
        <dbReference type="ARBA" id="ARBA00001698"/>
    </source>
</evidence>
<keyword evidence="8" id="KW-1208">Phospholipid metabolism</keyword>
<evidence type="ECO:0000256" key="5">
    <source>
        <dbReference type="ARBA" id="ARBA00022516"/>
    </source>
</evidence>
<proteinExistence type="predicted"/>
<keyword evidence="10" id="KW-0812">Transmembrane</keyword>
<feature type="transmembrane region" description="Helical" evidence="10">
    <location>
        <begin position="429"/>
        <end position="446"/>
    </location>
</feature>
<keyword evidence="12" id="KW-1185">Reference proteome</keyword>
<evidence type="ECO:0000256" key="4">
    <source>
        <dbReference type="ARBA" id="ARBA00012487"/>
    </source>
</evidence>
<keyword evidence="6" id="KW-0808">Transferase</keyword>
<comment type="pathway">
    <text evidence="2">Phospholipid metabolism; CDP-diacylglycerol biosynthesis; CDP-diacylglycerol from sn-glycerol 3-phosphate: step 3/3.</text>
</comment>
<evidence type="ECO:0000256" key="2">
    <source>
        <dbReference type="ARBA" id="ARBA00005119"/>
    </source>
</evidence>
<comment type="pathway">
    <text evidence="3">Lipid metabolism.</text>
</comment>
<evidence type="ECO:0000256" key="8">
    <source>
        <dbReference type="ARBA" id="ARBA00023264"/>
    </source>
</evidence>
<evidence type="ECO:0000256" key="7">
    <source>
        <dbReference type="ARBA" id="ARBA00023209"/>
    </source>
</evidence>
<evidence type="ECO:0000313" key="12">
    <source>
        <dbReference type="Proteomes" id="UP000077202"/>
    </source>
</evidence>
<dbReference type="PANTHER" id="PTHR47101">
    <property type="entry name" value="PHOSPHATIDATE CYTIDYLYLTRANSFERASE 5, CHLOROPLASTIC"/>
    <property type="match status" value="1"/>
</dbReference>
<dbReference type="Proteomes" id="UP000077202">
    <property type="component" value="Unassembled WGS sequence"/>
</dbReference>
<feature type="transmembrane region" description="Helical" evidence="10">
    <location>
        <begin position="288"/>
        <end position="304"/>
    </location>
</feature>
<dbReference type="PANTHER" id="PTHR47101:SF1">
    <property type="entry name" value="PHOSPHATIDATE CYTIDYLYLTRANSFERASE 4, CHLOROPLASTIC"/>
    <property type="match status" value="1"/>
</dbReference>
<comment type="catalytic activity">
    <reaction evidence="1">
        <text>a 1,2-diacyl-sn-glycero-3-phosphate + CTP + H(+) = a CDP-1,2-diacyl-sn-glycerol + diphosphate</text>
        <dbReference type="Rhea" id="RHEA:16229"/>
        <dbReference type="ChEBI" id="CHEBI:15378"/>
        <dbReference type="ChEBI" id="CHEBI:33019"/>
        <dbReference type="ChEBI" id="CHEBI:37563"/>
        <dbReference type="ChEBI" id="CHEBI:58332"/>
        <dbReference type="ChEBI" id="CHEBI:58608"/>
        <dbReference type="EC" id="2.7.7.41"/>
    </reaction>
</comment>
<feature type="compositionally biased region" description="Low complexity" evidence="9">
    <location>
        <begin position="38"/>
        <end position="51"/>
    </location>
</feature>
<feature type="compositionally biased region" description="Basic residues" evidence="9">
    <location>
        <begin position="101"/>
        <end position="110"/>
    </location>
</feature>
<dbReference type="EC" id="2.7.7.41" evidence="4"/>
<name>A0A176WFS4_MARPO</name>
<feature type="transmembrane region" description="Helical" evidence="10">
    <location>
        <begin position="404"/>
        <end position="423"/>
    </location>
</feature>
<evidence type="ECO:0000256" key="9">
    <source>
        <dbReference type="SAM" id="MobiDB-lite"/>
    </source>
</evidence>
<feature type="transmembrane region" description="Helical" evidence="10">
    <location>
        <begin position="362"/>
        <end position="383"/>
    </location>
</feature>
<dbReference type="AlphaFoldDB" id="A0A176WFS4"/>
<reference evidence="11" key="1">
    <citation type="submission" date="2016-03" db="EMBL/GenBank/DDBJ databases">
        <title>Mechanisms controlling the formation of the plant cell surface in tip-growing cells are functionally conserved among land plants.</title>
        <authorList>
            <person name="Honkanen S."/>
            <person name="Jones V.A."/>
            <person name="Morieri G."/>
            <person name="Champion C."/>
            <person name="Hetherington A.J."/>
            <person name="Kelly S."/>
            <person name="Saint-Marcoux D."/>
            <person name="Proust H."/>
            <person name="Prescott H."/>
            <person name="Dolan L."/>
        </authorList>
    </citation>
    <scope>NUCLEOTIDE SEQUENCE [LARGE SCALE GENOMIC DNA]</scope>
    <source>
        <tissue evidence="11">Whole gametophyte</tissue>
    </source>
</reference>
<keyword evidence="10" id="KW-0472">Membrane</keyword>
<dbReference type="Pfam" id="PF01148">
    <property type="entry name" value="CTP_transf_1"/>
    <property type="match status" value="1"/>
</dbReference>
<keyword evidence="6" id="KW-0548">Nucleotidyltransferase</keyword>
<feature type="region of interest" description="Disordered" evidence="9">
    <location>
        <begin position="159"/>
        <end position="200"/>
    </location>
</feature>
<feature type="region of interest" description="Disordered" evidence="9">
    <location>
        <begin position="85"/>
        <end position="110"/>
    </location>
</feature>
<dbReference type="GO" id="GO:0008654">
    <property type="term" value="P:phospholipid biosynthetic process"/>
    <property type="evidence" value="ECO:0007669"/>
    <property type="project" value="UniProtKB-KW"/>
</dbReference>
<keyword evidence="7" id="KW-0594">Phospholipid biosynthesis</keyword>
<keyword evidence="5" id="KW-0444">Lipid biosynthesis</keyword>
<keyword evidence="10" id="KW-1133">Transmembrane helix</keyword>
<accession>A0A176WFS4</accession>
<feature type="transmembrane region" description="Helical" evidence="10">
    <location>
        <begin position="208"/>
        <end position="241"/>
    </location>
</feature>
<feature type="compositionally biased region" description="Basic and acidic residues" evidence="9">
    <location>
        <begin position="159"/>
        <end position="172"/>
    </location>
</feature>
<comment type="caution">
    <text evidence="11">The sequence shown here is derived from an EMBL/GenBank/DDBJ whole genome shotgun (WGS) entry which is preliminary data.</text>
</comment>
<feature type="compositionally biased region" description="Polar residues" evidence="9">
    <location>
        <begin position="173"/>
        <end position="200"/>
    </location>
</feature>
<evidence type="ECO:0000256" key="3">
    <source>
        <dbReference type="ARBA" id="ARBA00005189"/>
    </source>
</evidence>
<keyword evidence="7" id="KW-0443">Lipid metabolism</keyword>
<evidence type="ECO:0000256" key="6">
    <source>
        <dbReference type="ARBA" id="ARBA00022695"/>
    </source>
</evidence>